<dbReference type="NCBIfam" id="TIGR03621">
    <property type="entry name" value="F420_MSMEG_2516"/>
    <property type="match status" value="1"/>
</dbReference>
<dbReference type="PANTHER" id="PTHR42847">
    <property type="entry name" value="ALKANESULFONATE MONOOXYGENASE"/>
    <property type="match status" value="1"/>
</dbReference>
<evidence type="ECO:0000256" key="2">
    <source>
        <dbReference type="ARBA" id="ARBA00022643"/>
    </source>
</evidence>
<comment type="caution">
    <text evidence="6">The sequence shown here is derived from an EMBL/GenBank/DDBJ whole genome shotgun (WGS) entry which is preliminary data.</text>
</comment>
<dbReference type="GO" id="GO:0046306">
    <property type="term" value="P:alkanesulfonate catabolic process"/>
    <property type="evidence" value="ECO:0007669"/>
    <property type="project" value="TreeGrafter"/>
</dbReference>
<evidence type="ECO:0000313" key="7">
    <source>
        <dbReference type="Proteomes" id="UP000050509"/>
    </source>
</evidence>
<protein>
    <recommendedName>
        <fullName evidence="5">Luciferase-like domain-containing protein</fullName>
    </recommendedName>
</protein>
<dbReference type="Proteomes" id="UP000050509">
    <property type="component" value="Unassembled WGS sequence"/>
</dbReference>
<sequence>MAYHPFRFGVLVADVETADEWIAKAQKVESLGYDTFFVAEHVLTFPPIAGMVAAAGATTTLRIGSYVFANDFHHPLLLGREVAAIDALSNGRVVLGLGTGFYRPDYDQSGIKLDSPGIRVGRLEEAVQIIKGIFTVAPFSFTGKHYTVRDFSLALKPLQQPHPPLLIGGASPRILALAAREADIVGLNIRTTADGGFDPSSILAEPTAQKVAWIQQAAGERWEQLELSILCVHVAVTEDRAGAAQQMVEGWPEAGFTTSQVRESPHMLIGSVDEIVADLQQRRERYGISYVVIFEDKIDEFAPIVTRLTGT</sequence>
<feature type="domain" description="Luciferase-like" evidence="5">
    <location>
        <begin position="15"/>
        <end position="263"/>
    </location>
</feature>
<reference evidence="6 7" key="1">
    <citation type="submission" date="2015-09" db="EMBL/GenBank/DDBJ databases">
        <title>Draft genome sequence of Kouleothrix aurantiaca JCM 19913.</title>
        <authorList>
            <person name="Hemp J."/>
        </authorList>
    </citation>
    <scope>NUCLEOTIDE SEQUENCE [LARGE SCALE GENOMIC DNA]</scope>
    <source>
        <strain evidence="6 7">COM-B</strain>
    </source>
</reference>
<keyword evidence="7" id="KW-1185">Reference proteome</keyword>
<dbReference type="InterPro" id="IPR011251">
    <property type="entry name" value="Luciferase-like_dom"/>
</dbReference>
<proteinExistence type="predicted"/>
<dbReference type="PANTHER" id="PTHR42847:SF4">
    <property type="entry name" value="ALKANESULFONATE MONOOXYGENASE-RELATED"/>
    <property type="match status" value="1"/>
</dbReference>
<dbReference type="Gene3D" id="3.20.20.30">
    <property type="entry name" value="Luciferase-like domain"/>
    <property type="match status" value="1"/>
</dbReference>
<keyword evidence="4" id="KW-0503">Monooxygenase</keyword>
<dbReference type="InterPro" id="IPR036661">
    <property type="entry name" value="Luciferase-like_sf"/>
</dbReference>
<dbReference type="EMBL" id="LJCR01000121">
    <property type="protein sequence ID" value="KPV54065.1"/>
    <property type="molecule type" value="Genomic_DNA"/>
</dbReference>
<evidence type="ECO:0000256" key="3">
    <source>
        <dbReference type="ARBA" id="ARBA00023002"/>
    </source>
</evidence>
<evidence type="ECO:0000259" key="5">
    <source>
        <dbReference type="Pfam" id="PF00296"/>
    </source>
</evidence>
<evidence type="ECO:0000313" key="6">
    <source>
        <dbReference type="EMBL" id="KPV54065.1"/>
    </source>
</evidence>
<gene>
    <name evidence="6" type="ORF">SE17_05990</name>
</gene>
<dbReference type="GO" id="GO:0008726">
    <property type="term" value="F:alkanesulfonate monooxygenase activity"/>
    <property type="evidence" value="ECO:0007669"/>
    <property type="project" value="TreeGrafter"/>
</dbReference>
<evidence type="ECO:0000256" key="1">
    <source>
        <dbReference type="ARBA" id="ARBA00022630"/>
    </source>
</evidence>
<dbReference type="SUPFAM" id="SSF51679">
    <property type="entry name" value="Bacterial luciferase-like"/>
    <property type="match status" value="1"/>
</dbReference>
<dbReference type="InterPro" id="IPR050172">
    <property type="entry name" value="SsuD_RutA_monooxygenase"/>
</dbReference>
<keyword evidence="2" id="KW-0288">FMN</keyword>
<organism evidence="6 7">
    <name type="scientific">Kouleothrix aurantiaca</name>
    <dbReference type="NCBI Taxonomy" id="186479"/>
    <lineage>
        <taxon>Bacteria</taxon>
        <taxon>Bacillati</taxon>
        <taxon>Chloroflexota</taxon>
        <taxon>Chloroflexia</taxon>
        <taxon>Chloroflexales</taxon>
        <taxon>Roseiflexineae</taxon>
        <taxon>Roseiflexaceae</taxon>
        <taxon>Kouleothrix</taxon>
    </lineage>
</organism>
<keyword evidence="1" id="KW-0285">Flavoprotein</keyword>
<dbReference type="Pfam" id="PF00296">
    <property type="entry name" value="Bac_luciferase"/>
    <property type="match status" value="1"/>
</dbReference>
<name>A0A0P9HGX9_9CHLR</name>
<dbReference type="InterPro" id="IPR019923">
    <property type="entry name" value="Lucif-like_OxRdtase_MSMEG_2516"/>
</dbReference>
<keyword evidence="3" id="KW-0560">Oxidoreductase</keyword>
<dbReference type="AlphaFoldDB" id="A0A0P9HGX9"/>
<evidence type="ECO:0000256" key="4">
    <source>
        <dbReference type="ARBA" id="ARBA00023033"/>
    </source>
</evidence>
<accession>A0A0P9HGX9</accession>